<dbReference type="EMBL" id="JAPESX010001229">
    <property type="protein sequence ID" value="KAJ8116121.1"/>
    <property type="molecule type" value="Genomic_DNA"/>
</dbReference>
<keyword evidence="2" id="KW-1185">Reference proteome</keyword>
<evidence type="ECO:0000313" key="2">
    <source>
        <dbReference type="Proteomes" id="UP001153334"/>
    </source>
</evidence>
<reference evidence="1" key="1">
    <citation type="submission" date="2022-11" db="EMBL/GenBank/DDBJ databases">
        <title>Genome Sequence of Nemania bipapillata.</title>
        <authorList>
            <person name="Buettner E."/>
        </authorList>
    </citation>
    <scope>NUCLEOTIDE SEQUENCE</scope>
    <source>
        <strain evidence="1">CP14</strain>
    </source>
</reference>
<name>A0ACC2ILP5_9PEZI</name>
<dbReference type="Proteomes" id="UP001153334">
    <property type="component" value="Unassembled WGS sequence"/>
</dbReference>
<comment type="caution">
    <text evidence="1">The sequence shown here is derived from an EMBL/GenBank/DDBJ whole genome shotgun (WGS) entry which is preliminary data.</text>
</comment>
<gene>
    <name evidence="1" type="ORF">ONZ43_g4507</name>
</gene>
<proteinExistence type="predicted"/>
<organism evidence="1 2">
    <name type="scientific">Nemania bipapillata</name>
    <dbReference type="NCBI Taxonomy" id="110536"/>
    <lineage>
        <taxon>Eukaryota</taxon>
        <taxon>Fungi</taxon>
        <taxon>Dikarya</taxon>
        <taxon>Ascomycota</taxon>
        <taxon>Pezizomycotina</taxon>
        <taxon>Sordariomycetes</taxon>
        <taxon>Xylariomycetidae</taxon>
        <taxon>Xylariales</taxon>
        <taxon>Xylariaceae</taxon>
        <taxon>Nemania</taxon>
    </lineage>
</organism>
<accession>A0ACC2ILP5</accession>
<evidence type="ECO:0000313" key="1">
    <source>
        <dbReference type="EMBL" id="KAJ8116121.1"/>
    </source>
</evidence>
<protein>
    <submittedName>
        <fullName evidence="1">Uncharacterized protein</fullName>
    </submittedName>
</protein>
<sequence length="191" mass="21647">MSPKKAPSQKGPSAKERAVETQDSQDKAVAALITEQAREALSVIFAVRFVNSLCVRTFFQPDEYFQVLEPAWQMMYGNSSGAWLTWVRYFLVDSFWATYNVPMVKAKWLLMAPKAMQTGFAALSDWYTWRLAEKLYGPSSAAAWSVPEVISSTSSFCGAFETYKHLLESHPWIGEFYQFCSEKFCSAGRLP</sequence>